<feature type="transmembrane region" description="Helical" evidence="12">
    <location>
        <begin position="140"/>
        <end position="160"/>
    </location>
</feature>
<evidence type="ECO:0000256" key="3">
    <source>
        <dbReference type="ARBA" id="ARBA00022448"/>
    </source>
</evidence>
<dbReference type="Proteomes" id="UP000278807">
    <property type="component" value="Unassembled WGS sequence"/>
</dbReference>
<keyword evidence="8 12" id="KW-1133">Transmembrane helix</keyword>
<evidence type="ECO:0000259" key="13">
    <source>
        <dbReference type="PROSITE" id="PS50939"/>
    </source>
</evidence>
<reference evidence="14 15" key="2">
    <citation type="submission" date="2018-11" db="EMBL/GenBank/DDBJ databases">
        <authorList>
            <consortium name="Pathogen Informatics"/>
        </authorList>
    </citation>
    <scope>NUCLEOTIDE SEQUENCE [LARGE SCALE GENOMIC DNA]</scope>
</reference>
<dbReference type="InterPro" id="IPR045150">
    <property type="entry name" value="CYB561D1/2"/>
</dbReference>
<gene>
    <name evidence="14" type="ORF">HNAJ_LOCUS11075</name>
</gene>
<dbReference type="GO" id="GO:0140571">
    <property type="term" value="F:transmembrane ascorbate ferrireductase activity"/>
    <property type="evidence" value="ECO:0007669"/>
    <property type="project" value="UniProtKB-EC"/>
</dbReference>
<sequence>MAVHLTILVLILFAIYFAYPFKTLFVWHPLLMLVGLYGFSLQGIIVYNKFSSLVPTANAIKKYNLHALLQTLGIIVIIAGSAVIDKVKRDNNRPRLKSWHGILGILFIFHGLLQVIFGFLKSCGFMKRWMKPSISRKMHAISGAIFFSLGCLVTGLGFRSEWFQQRALVDSIQDQGVRMLVDYILILLLCLLFIIVSTQIYDRYFAGHYAPVTNTPPQVKNAEKSR</sequence>
<evidence type="ECO:0000256" key="1">
    <source>
        <dbReference type="ARBA" id="ARBA00001970"/>
    </source>
</evidence>
<evidence type="ECO:0000256" key="5">
    <source>
        <dbReference type="ARBA" id="ARBA00022692"/>
    </source>
</evidence>
<dbReference type="EC" id="7.2.1.3" evidence="11"/>
<keyword evidence="15" id="KW-1185">Reference proteome</keyword>
<evidence type="ECO:0000313" key="14">
    <source>
        <dbReference type="EMBL" id="VDO09482.1"/>
    </source>
</evidence>
<feature type="transmembrane region" description="Helical" evidence="12">
    <location>
        <begin position="67"/>
        <end position="84"/>
    </location>
</feature>
<dbReference type="Pfam" id="PF03188">
    <property type="entry name" value="Cytochrom_B561"/>
    <property type="match status" value="1"/>
</dbReference>
<comment type="subcellular location">
    <subcellularLocation>
        <location evidence="2">Membrane</location>
        <topology evidence="2">Multi-pass membrane protein</topology>
    </subcellularLocation>
</comment>
<feature type="domain" description="Cytochrome b561" evidence="13">
    <location>
        <begin position="1"/>
        <end position="200"/>
    </location>
</feature>
<feature type="transmembrane region" description="Helical" evidence="12">
    <location>
        <begin position="99"/>
        <end position="120"/>
    </location>
</feature>
<evidence type="ECO:0000256" key="4">
    <source>
        <dbReference type="ARBA" id="ARBA00022617"/>
    </source>
</evidence>
<dbReference type="GO" id="GO:0140575">
    <property type="term" value="F:transmembrane monodehydroascorbate reductase activity"/>
    <property type="evidence" value="ECO:0007669"/>
    <property type="project" value="InterPro"/>
</dbReference>
<evidence type="ECO:0000256" key="9">
    <source>
        <dbReference type="ARBA" id="ARBA00023004"/>
    </source>
</evidence>
<organism evidence="16">
    <name type="scientific">Rodentolepis nana</name>
    <name type="common">Dwarf tapeworm</name>
    <name type="synonym">Hymenolepis nana</name>
    <dbReference type="NCBI Taxonomy" id="102285"/>
    <lineage>
        <taxon>Eukaryota</taxon>
        <taxon>Metazoa</taxon>
        <taxon>Spiralia</taxon>
        <taxon>Lophotrochozoa</taxon>
        <taxon>Platyhelminthes</taxon>
        <taxon>Cestoda</taxon>
        <taxon>Eucestoda</taxon>
        <taxon>Cyclophyllidea</taxon>
        <taxon>Hymenolepididae</taxon>
        <taxon>Rodentolepis</taxon>
    </lineage>
</organism>
<keyword evidence="5 12" id="KW-0812">Transmembrane</keyword>
<dbReference type="WBParaSite" id="HNAJ_0001108501-mRNA-1">
    <property type="protein sequence ID" value="HNAJ_0001108501-mRNA-1"/>
    <property type="gene ID" value="HNAJ_0001108501"/>
</dbReference>
<dbReference type="EMBL" id="UZAE01013362">
    <property type="protein sequence ID" value="VDO09482.1"/>
    <property type="molecule type" value="Genomic_DNA"/>
</dbReference>
<feature type="transmembrane region" description="Helical" evidence="12">
    <location>
        <begin position="30"/>
        <end position="47"/>
    </location>
</feature>
<keyword evidence="7" id="KW-0249">Electron transport</keyword>
<evidence type="ECO:0000256" key="12">
    <source>
        <dbReference type="SAM" id="Phobius"/>
    </source>
</evidence>
<accession>A0A0R3TTN2</accession>
<evidence type="ECO:0000256" key="10">
    <source>
        <dbReference type="ARBA" id="ARBA00023136"/>
    </source>
</evidence>
<dbReference type="PANTHER" id="PTHR15422:SF45">
    <property type="entry name" value="CYTOCHROME B561 DOMAIN-CONTAINING PROTEIN"/>
    <property type="match status" value="1"/>
</dbReference>
<evidence type="ECO:0000256" key="7">
    <source>
        <dbReference type="ARBA" id="ARBA00022982"/>
    </source>
</evidence>
<keyword evidence="9" id="KW-0408">Iron</keyword>
<keyword evidence="4" id="KW-0349">Heme</keyword>
<proteinExistence type="predicted"/>
<name>A0A0R3TTN2_RODNA</name>
<keyword evidence="10 12" id="KW-0472">Membrane</keyword>
<dbReference type="PROSITE" id="PS50939">
    <property type="entry name" value="CYTOCHROME_B561"/>
    <property type="match status" value="1"/>
</dbReference>
<reference evidence="16" key="1">
    <citation type="submission" date="2017-02" db="UniProtKB">
        <authorList>
            <consortium name="WormBaseParasite"/>
        </authorList>
    </citation>
    <scope>IDENTIFICATION</scope>
</reference>
<dbReference type="Gene3D" id="1.20.120.1770">
    <property type="match status" value="1"/>
</dbReference>
<keyword evidence="3" id="KW-0813">Transport</keyword>
<evidence type="ECO:0000256" key="6">
    <source>
        <dbReference type="ARBA" id="ARBA00022723"/>
    </source>
</evidence>
<dbReference type="SMART" id="SM00665">
    <property type="entry name" value="B561"/>
    <property type="match status" value="1"/>
</dbReference>
<dbReference type="GO" id="GO:0016020">
    <property type="term" value="C:membrane"/>
    <property type="evidence" value="ECO:0007669"/>
    <property type="project" value="UniProtKB-SubCell"/>
</dbReference>
<evidence type="ECO:0000256" key="2">
    <source>
        <dbReference type="ARBA" id="ARBA00004141"/>
    </source>
</evidence>
<evidence type="ECO:0000313" key="15">
    <source>
        <dbReference type="Proteomes" id="UP000278807"/>
    </source>
</evidence>
<keyword evidence="6" id="KW-0479">Metal-binding</keyword>
<evidence type="ECO:0000313" key="16">
    <source>
        <dbReference type="WBParaSite" id="HNAJ_0001108501-mRNA-1"/>
    </source>
</evidence>
<dbReference type="AlphaFoldDB" id="A0A0R3TTN2"/>
<evidence type="ECO:0000256" key="11">
    <source>
        <dbReference type="ARBA" id="ARBA00024225"/>
    </source>
</evidence>
<evidence type="ECO:0000256" key="8">
    <source>
        <dbReference type="ARBA" id="ARBA00022989"/>
    </source>
</evidence>
<dbReference type="OrthoDB" id="432881at2759"/>
<dbReference type="InterPro" id="IPR006593">
    <property type="entry name" value="Cyt_b561/ferric_Rdtase_TM"/>
</dbReference>
<feature type="transmembrane region" description="Helical" evidence="12">
    <location>
        <begin position="180"/>
        <end position="201"/>
    </location>
</feature>
<protein>
    <recommendedName>
        <fullName evidence="11">ascorbate ferrireductase (transmembrane)</fullName>
        <ecNumber evidence="11">7.2.1.3</ecNumber>
    </recommendedName>
</protein>
<dbReference type="GO" id="GO:0046872">
    <property type="term" value="F:metal ion binding"/>
    <property type="evidence" value="ECO:0007669"/>
    <property type="project" value="UniProtKB-KW"/>
</dbReference>
<dbReference type="PANTHER" id="PTHR15422">
    <property type="entry name" value="OS05G0565100 PROTEIN"/>
    <property type="match status" value="1"/>
</dbReference>
<dbReference type="STRING" id="102285.A0A0R3TTN2"/>
<comment type="cofactor">
    <cofactor evidence="1">
        <name>heme b</name>
        <dbReference type="ChEBI" id="CHEBI:60344"/>
    </cofactor>
</comment>